<proteinExistence type="predicted"/>
<keyword evidence="2" id="KW-1185">Reference proteome</keyword>
<gene>
    <name evidence="1" type="primary">Necator_chrII.g4366</name>
    <name evidence="1" type="ORF">RB195_016574</name>
</gene>
<accession>A0ABR1C3P7</accession>
<dbReference type="EMBL" id="JAVFWL010000002">
    <property type="protein sequence ID" value="KAK6732267.1"/>
    <property type="molecule type" value="Genomic_DNA"/>
</dbReference>
<sequence>MVGFLKITPHSYIESTVHPCESVLNVHLYLSVSAGDPKRIREVMSEFAEEDGATVDDIKGQLRKPDQQLLEEHALNMRVKTPEEKLLAAPVHGSAEVGGACRRILAEQGFSWDSA</sequence>
<comment type="caution">
    <text evidence="1">The sequence shown here is derived from an EMBL/GenBank/DDBJ whole genome shotgun (WGS) entry which is preliminary data.</text>
</comment>
<organism evidence="1 2">
    <name type="scientific">Necator americanus</name>
    <name type="common">Human hookworm</name>
    <dbReference type="NCBI Taxonomy" id="51031"/>
    <lineage>
        <taxon>Eukaryota</taxon>
        <taxon>Metazoa</taxon>
        <taxon>Ecdysozoa</taxon>
        <taxon>Nematoda</taxon>
        <taxon>Chromadorea</taxon>
        <taxon>Rhabditida</taxon>
        <taxon>Rhabditina</taxon>
        <taxon>Rhabditomorpha</taxon>
        <taxon>Strongyloidea</taxon>
        <taxon>Ancylostomatidae</taxon>
        <taxon>Bunostominae</taxon>
        <taxon>Necator</taxon>
    </lineage>
</organism>
<name>A0ABR1C3P7_NECAM</name>
<evidence type="ECO:0000313" key="1">
    <source>
        <dbReference type="EMBL" id="KAK6732267.1"/>
    </source>
</evidence>
<reference evidence="1 2" key="1">
    <citation type="submission" date="2023-08" db="EMBL/GenBank/DDBJ databases">
        <title>A Necator americanus chromosomal reference genome.</title>
        <authorList>
            <person name="Ilik V."/>
            <person name="Petrzelkova K.J."/>
            <person name="Pardy F."/>
            <person name="Fuh T."/>
            <person name="Niatou-Singa F.S."/>
            <person name="Gouil Q."/>
            <person name="Baker L."/>
            <person name="Ritchie M.E."/>
            <person name="Jex A.R."/>
            <person name="Gazzola D."/>
            <person name="Li H."/>
            <person name="Toshio Fujiwara R."/>
            <person name="Zhan B."/>
            <person name="Aroian R.V."/>
            <person name="Pafco B."/>
            <person name="Schwarz E.M."/>
        </authorList>
    </citation>
    <scope>NUCLEOTIDE SEQUENCE [LARGE SCALE GENOMIC DNA]</scope>
    <source>
        <strain evidence="1 2">Aroian</strain>
        <tissue evidence="1">Whole animal</tissue>
    </source>
</reference>
<protein>
    <submittedName>
        <fullName evidence="1">Uncharacterized protein</fullName>
    </submittedName>
</protein>
<evidence type="ECO:0000313" key="2">
    <source>
        <dbReference type="Proteomes" id="UP001303046"/>
    </source>
</evidence>
<dbReference type="Proteomes" id="UP001303046">
    <property type="component" value="Unassembled WGS sequence"/>
</dbReference>